<dbReference type="GO" id="GO:0005737">
    <property type="term" value="C:cytoplasm"/>
    <property type="evidence" value="ECO:0007669"/>
    <property type="project" value="TreeGrafter"/>
</dbReference>
<evidence type="ECO:0000313" key="10">
    <source>
        <dbReference type="Proteomes" id="UP000191500"/>
    </source>
</evidence>
<dbReference type="Pfam" id="PF08240">
    <property type="entry name" value="ADH_N"/>
    <property type="match status" value="1"/>
</dbReference>
<sequence>MSSSAEQRVTSDQVAAVLQNQGPKFSFEIQKFPIPTIEPKEVLVELEVTGVCGTDLSLARGYLGRCQTILGHEGVGRIAAVGSLCTSKAATVGRLVGIGWIRDACGSCHVCDDMKDETRCLEQVFSGRDVPGTLARYTVVPERYITPLPDGIPSEMLAPIMCAGVTAYKALKVASLAIGSWVGISGAAGGVGSLALSYAKHMGYRPIAIDGGEERRLLCRDAGAEVYLDFEKENDLRSAMLSQTEGKLCSAIIVCAGAAAAYEEALKCLDYHGTLVAVGIPPPTSKISLHPLDLIDKGIRIVGSITGDRVDIANAAEFVRKGLVKPRVTEVGLHELEKYVGRVNELDGKLVVRLSAHGGRKELMSSM</sequence>
<dbReference type="PANTHER" id="PTHR42940:SF2">
    <property type="entry name" value="DEHYDROGENASE FAMILY OXIDOREDUCTASE, PUTATIVE (JCVI)-RELATED"/>
    <property type="match status" value="1"/>
</dbReference>
<dbReference type="SUPFAM" id="SSF50129">
    <property type="entry name" value="GroES-like"/>
    <property type="match status" value="1"/>
</dbReference>
<proteinExistence type="inferred from homology"/>
<dbReference type="PROSITE" id="PS00059">
    <property type="entry name" value="ADH_ZINC"/>
    <property type="match status" value="1"/>
</dbReference>
<dbReference type="PANTHER" id="PTHR42940">
    <property type="entry name" value="ALCOHOL DEHYDROGENASE 1-RELATED"/>
    <property type="match status" value="1"/>
</dbReference>
<dbReference type="InterPro" id="IPR013149">
    <property type="entry name" value="ADH-like_C"/>
</dbReference>
<evidence type="ECO:0000256" key="2">
    <source>
        <dbReference type="ARBA" id="ARBA00008072"/>
    </source>
</evidence>
<evidence type="ECO:0000313" key="9">
    <source>
        <dbReference type="EMBL" id="OQE40108.1"/>
    </source>
</evidence>
<dbReference type="Gene3D" id="3.90.180.10">
    <property type="entry name" value="Medium-chain alcohol dehydrogenases, catalytic domain"/>
    <property type="match status" value="1"/>
</dbReference>
<dbReference type="STRING" id="36646.A0A1V6UNV7"/>
<organism evidence="9 10">
    <name type="scientific">Penicillium coprophilum</name>
    <dbReference type="NCBI Taxonomy" id="36646"/>
    <lineage>
        <taxon>Eukaryota</taxon>
        <taxon>Fungi</taxon>
        <taxon>Dikarya</taxon>
        <taxon>Ascomycota</taxon>
        <taxon>Pezizomycotina</taxon>
        <taxon>Eurotiomycetes</taxon>
        <taxon>Eurotiomycetidae</taxon>
        <taxon>Eurotiales</taxon>
        <taxon>Aspergillaceae</taxon>
        <taxon>Penicillium</taxon>
    </lineage>
</organism>
<evidence type="ECO:0000256" key="3">
    <source>
        <dbReference type="ARBA" id="ARBA00022723"/>
    </source>
</evidence>
<dbReference type="GO" id="GO:0004022">
    <property type="term" value="F:alcohol dehydrogenase (NAD+) activity"/>
    <property type="evidence" value="ECO:0007669"/>
    <property type="project" value="TreeGrafter"/>
</dbReference>
<dbReference type="GO" id="GO:0008270">
    <property type="term" value="F:zinc ion binding"/>
    <property type="evidence" value="ECO:0007669"/>
    <property type="project" value="InterPro"/>
</dbReference>
<dbReference type="InterPro" id="IPR020843">
    <property type="entry name" value="ER"/>
</dbReference>
<protein>
    <recommendedName>
        <fullName evidence="8">Enoyl reductase (ER) domain-containing protein</fullName>
    </recommendedName>
</protein>
<keyword evidence="6" id="KW-0520">NAD</keyword>
<dbReference type="Proteomes" id="UP000191500">
    <property type="component" value="Unassembled WGS sequence"/>
</dbReference>
<gene>
    <name evidence="9" type="ORF">PENCOP_c006G04149</name>
</gene>
<keyword evidence="5" id="KW-0560">Oxidoreductase</keyword>
<dbReference type="SUPFAM" id="SSF51735">
    <property type="entry name" value="NAD(P)-binding Rossmann-fold domains"/>
    <property type="match status" value="1"/>
</dbReference>
<dbReference type="Gene3D" id="3.40.50.720">
    <property type="entry name" value="NAD(P)-binding Rossmann-like Domain"/>
    <property type="match status" value="1"/>
</dbReference>
<dbReference type="EMBL" id="MDDG01000006">
    <property type="protein sequence ID" value="OQE40108.1"/>
    <property type="molecule type" value="Genomic_DNA"/>
</dbReference>
<evidence type="ECO:0000256" key="1">
    <source>
        <dbReference type="ARBA" id="ARBA00001947"/>
    </source>
</evidence>
<evidence type="ECO:0000256" key="7">
    <source>
        <dbReference type="RuleBase" id="RU361277"/>
    </source>
</evidence>
<dbReference type="AlphaFoldDB" id="A0A1V6UNV7"/>
<dbReference type="InterPro" id="IPR011032">
    <property type="entry name" value="GroES-like_sf"/>
</dbReference>
<reference evidence="10" key="1">
    <citation type="journal article" date="2017" name="Nat. Microbiol.">
        <title>Global analysis of biosynthetic gene clusters reveals vast potential of secondary metabolite production in Penicillium species.</title>
        <authorList>
            <person name="Nielsen J.C."/>
            <person name="Grijseels S."/>
            <person name="Prigent S."/>
            <person name="Ji B."/>
            <person name="Dainat J."/>
            <person name="Nielsen K.F."/>
            <person name="Frisvad J.C."/>
            <person name="Workman M."/>
            <person name="Nielsen J."/>
        </authorList>
    </citation>
    <scope>NUCLEOTIDE SEQUENCE [LARGE SCALE GENOMIC DNA]</scope>
    <source>
        <strain evidence="10">IBT 31321</strain>
    </source>
</reference>
<keyword evidence="10" id="KW-1185">Reference proteome</keyword>
<dbReference type="FunFam" id="3.40.50.720:FF:000039">
    <property type="entry name" value="Alcohol dehydrogenase AdhP"/>
    <property type="match status" value="1"/>
</dbReference>
<keyword evidence="3 7" id="KW-0479">Metal-binding</keyword>
<comment type="similarity">
    <text evidence="2 7">Belongs to the zinc-containing alcohol dehydrogenase family.</text>
</comment>
<dbReference type="InterPro" id="IPR036291">
    <property type="entry name" value="NAD(P)-bd_dom_sf"/>
</dbReference>
<dbReference type="Pfam" id="PF00107">
    <property type="entry name" value="ADH_zinc_N"/>
    <property type="match status" value="1"/>
</dbReference>
<comment type="caution">
    <text evidence="9">The sequence shown here is derived from an EMBL/GenBank/DDBJ whole genome shotgun (WGS) entry which is preliminary data.</text>
</comment>
<feature type="domain" description="Enoyl reductase (ER)" evidence="8">
    <location>
        <begin position="22"/>
        <end position="352"/>
    </location>
</feature>
<evidence type="ECO:0000256" key="5">
    <source>
        <dbReference type="ARBA" id="ARBA00023002"/>
    </source>
</evidence>
<dbReference type="CDD" id="cd08297">
    <property type="entry name" value="CAD3"/>
    <property type="match status" value="1"/>
</dbReference>
<dbReference type="InterPro" id="IPR013154">
    <property type="entry name" value="ADH-like_N"/>
</dbReference>
<evidence type="ECO:0000259" key="8">
    <source>
        <dbReference type="SMART" id="SM00829"/>
    </source>
</evidence>
<evidence type="ECO:0000256" key="4">
    <source>
        <dbReference type="ARBA" id="ARBA00022833"/>
    </source>
</evidence>
<name>A0A1V6UNV7_9EURO</name>
<keyword evidence="4 7" id="KW-0862">Zinc</keyword>
<dbReference type="SMART" id="SM00829">
    <property type="entry name" value="PKS_ER"/>
    <property type="match status" value="1"/>
</dbReference>
<accession>A0A1V6UNV7</accession>
<comment type="cofactor">
    <cofactor evidence="1 7">
        <name>Zn(2+)</name>
        <dbReference type="ChEBI" id="CHEBI:29105"/>
    </cofactor>
</comment>
<dbReference type="InterPro" id="IPR002328">
    <property type="entry name" value="ADH_Zn_CS"/>
</dbReference>
<evidence type="ECO:0000256" key="6">
    <source>
        <dbReference type="ARBA" id="ARBA00023027"/>
    </source>
</evidence>